<comment type="similarity">
    <text evidence="5">Belongs to the adenylyl cyclase class-3 family.</text>
</comment>
<dbReference type="PROSITE" id="PS50125">
    <property type="entry name" value="GUANYLATE_CYCLASE_2"/>
    <property type="match status" value="1"/>
</dbReference>
<evidence type="ECO:0000256" key="9">
    <source>
        <dbReference type="ARBA" id="ARBA00022741"/>
    </source>
</evidence>
<name>G0TUP8_TRYVY</name>
<evidence type="ECO:0000256" key="4">
    <source>
        <dbReference type="ARBA" id="ARBA00004141"/>
    </source>
</evidence>
<evidence type="ECO:0000256" key="21">
    <source>
        <dbReference type="SAM" id="Phobius"/>
    </source>
</evidence>
<dbReference type="Pfam" id="PF25493">
    <property type="entry name" value="Peripla_BP_A-cyclase"/>
    <property type="match status" value="1"/>
</dbReference>
<comment type="function">
    <text evidence="3">Could act as a receptor for an unknown ligand.</text>
</comment>
<evidence type="ECO:0000256" key="5">
    <source>
        <dbReference type="ARBA" id="ARBA00005381"/>
    </source>
</evidence>
<dbReference type="InterPro" id="IPR028082">
    <property type="entry name" value="Peripla_BP_I"/>
</dbReference>
<keyword evidence="10" id="KW-0067">ATP-binding</keyword>
<gene>
    <name evidence="23" type="ORF">TVY486_0403490</name>
</gene>
<sequence length="1317" mass="146393">MKHLSPLFFFFCARSFNTPRSAMTAYIHKSKDTCPTSRGKRSLSGWRSLIDVHFRSFVIAVVVLLFSRGTALCECQQAAKGNGSKINVVVVSLMANKNVPIGITKALEAGLNASLEARKSGDHALLNVSFKTIAQDSETKSHLRTLGNEKEKSNIVVVFGPMGDAYTIDIRAVLKELDIVALSPFTGSSTVRGWNPYLYFLRTEPVAELASLVRYALAQLRVRRLGFMYLRGVSFGDKEYELAVKWLSWMGLQLCGVFSVETTLSKASEDNVFDTEYEKFVGTRPQAVLLFGSPIHDTKKFIKRLLKDKRARGVTLLVPECNQGALLLSIKEAVDNGGYFVSGQAVLAGTTPSVSDTQYEAIARYRKEMGTYLAKNIFTIDNVDARQQYTKDTYGTHMAHGWLVGEVLARALSSKEWLKSRKTFRESLFDQRRYIVDDLVFGDFGDECNKNAASLGAMCNCNQGGNVVFMKRIMSDLSMEELRGGRMVVGVSNCYMDNLQLHSPLNGLFIFMNDHPVATRANKAMLAGAVTLNGDGSLGHGDRLFMHVLNTSVSDTSDALRRDIETNIATAVFGVVDESIFDVRGVTLIDPITVAPRLNSYRREVIHLSPTVEQQFFVVAEYIKKKGFEAPHAIIRSNDAAMFVDVLYKTMKVFDGLMGRTIQLHPETELKEHLPLDGSVFVVGLRAADAAMLASHLRAHDDVRVFVLFSELALLYKEFVEAFHNGAGADRLLFATHLPHWADTSSNSSTLRKYHEAVGNKKLWSPLSLLGFANSRVMQEVLQRQDKSDAKALADFFYASIALSVDDMQYGPFDDKRCVSPHNYAPRDCVVNYGATGISVWSMARALDPAVPSISPPSTKALVYREPLYLGMKLPAFMAAFWGFILFIILLAALLYVNLFRRDARDNRNAPKEPRVPVTLIFTDIESSTAQWAANPQLMPDAVATHHRLIRSLIAQHRCYEVKTIGDSFMIACRSPFAAVQLVRDLQHKFLEHNWGTKAIDESYRAFEEKRATEDEEYVPPTARLKPEVYRQLWSGLRVRAGVHTGLCDIRHDEVTKGYDYYGGTSNMAARTESVGNGGQVLLTRAAYMALRTDERERLDVTPLGAVPLRGVPKPVEMYQLNAVPGRTFAALRLDIEEDAEDDADCTSSSFSSSAPFTSERDRIARTIALSMHSLLSTFPTAERRKVLLCCCERWRVPAPINSIRNWNDDVYKDTIVRVASVVAKVVESESTTCEDDLSIFSKPNSPHDCSRRDKFSLESFAVSCPSEDKQSGELHTDSAESRSSIPLIMVASPSGSPRSMWGHASPSTTLGGIKNS</sequence>
<keyword evidence="13" id="KW-0115">cAMP biosynthesis</keyword>
<dbReference type="InterPro" id="IPR057398">
    <property type="entry name" value="GRESAG4.1/3_peripasmic_2"/>
</dbReference>
<keyword evidence="15 23" id="KW-0675">Receptor</keyword>
<dbReference type="InterPro" id="IPR050697">
    <property type="entry name" value="Adenylyl/Guanylyl_Cyclase_3/4"/>
</dbReference>
<dbReference type="SUPFAM" id="SSF55073">
    <property type="entry name" value="Nucleotide cyclase"/>
    <property type="match status" value="1"/>
</dbReference>
<keyword evidence="16" id="KW-0325">Glycoprotein</keyword>
<evidence type="ECO:0000256" key="7">
    <source>
        <dbReference type="ARBA" id="ARBA00022692"/>
    </source>
</evidence>
<dbReference type="GO" id="GO:0035556">
    <property type="term" value="P:intracellular signal transduction"/>
    <property type="evidence" value="ECO:0007669"/>
    <property type="project" value="InterPro"/>
</dbReference>
<dbReference type="InterPro" id="IPR001054">
    <property type="entry name" value="A/G_cyclase"/>
</dbReference>
<dbReference type="PANTHER" id="PTHR43081:SF1">
    <property type="entry name" value="ADENYLATE CYCLASE, TERMINAL-DIFFERENTIATION SPECIFIC"/>
    <property type="match status" value="1"/>
</dbReference>
<dbReference type="GO" id="GO:0006171">
    <property type="term" value="P:cAMP biosynthetic process"/>
    <property type="evidence" value="ECO:0007669"/>
    <property type="project" value="UniProtKB-KW"/>
</dbReference>
<keyword evidence="11" id="KW-0460">Magnesium</keyword>
<feature type="compositionally biased region" description="Basic and acidic residues" evidence="20">
    <location>
        <begin position="1267"/>
        <end position="1281"/>
    </location>
</feature>
<evidence type="ECO:0000256" key="10">
    <source>
        <dbReference type="ARBA" id="ARBA00022840"/>
    </source>
</evidence>
<dbReference type="InterPro" id="IPR057399">
    <property type="entry name" value="GRESAG4.1/3_peripasmic_1"/>
</dbReference>
<feature type="region of interest" description="Disordered" evidence="20">
    <location>
        <begin position="1267"/>
        <end position="1317"/>
    </location>
</feature>
<comment type="subcellular location">
    <subcellularLocation>
        <location evidence="4">Membrane</location>
        <topology evidence="4">Multi-pass membrane protein</topology>
    </subcellularLocation>
</comment>
<dbReference type="GO" id="GO:0005524">
    <property type="term" value="F:ATP binding"/>
    <property type="evidence" value="ECO:0007669"/>
    <property type="project" value="UniProtKB-KW"/>
</dbReference>
<dbReference type="InterPro" id="IPR029787">
    <property type="entry name" value="Nucleotide_cyclase"/>
</dbReference>
<reference evidence="23" key="1">
    <citation type="journal article" date="2012" name="Proc. Natl. Acad. Sci. U.S.A.">
        <title>Antigenic diversity is generated by distinct evolutionary mechanisms in African trypanosome species.</title>
        <authorList>
            <person name="Jackson A.P."/>
            <person name="Berry A."/>
            <person name="Aslett M."/>
            <person name="Allison H.C."/>
            <person name="Burton P."/>
            <person name="Vavrova-Anderson J."/>
            <person name="Brown R."/>
            <person name="Browne H."/>
            <person name="Corton N."/>
            <person name="Hauser H."/>
            <person name="Gamble J."/>
            <person name="Gilderthorp R."/>
            <person name="Marcello L."/>
            <person name="McQuillan J."/>
            <person name="Otto T.D."/>
            <person name="Quail M.A."/>
            <person name="Sanders M.J."/>
            <person name="van Tonder A."/>
            <person name="Ginger M.L."/>
            <person name="Field M.C."/>
            <person name="Barry J.D."/>
            <person name="Hertz-Fowler C."/>
            <person name="Berriman M."/>
        </authorList>
    </citation>
    <scope>NUCLEOTIDE SEQUENCE</scope>
    <source>
        <strain evidence="23">Y486</strain>
    </source>
</reference>
<dbReference type="Pfam" id="PF25495">
    <property type="entry name" value="Peripla_BP_A-cyclase_1"/>
    <property type="match status" value="1"/>
</dbReference>
<evidence type="ECO:0000256" key="3">
    <source>
        <dbReference type="ARBA" id="ARBA00002708"/>
    </source>
</evidence>
<keyword evidence="9" id="KW-0547">Nucleotide-binding</keyword>
<feature type="compositionally biased region" description="Polar residues" evidence="20">
    <location>
        <begin position="1306"/>
        <end position="1317"/>
    </location>
</feature>
<dbReference type="PANTHER" id="PTHR43081">
    <property type="entry name" value="ADENYLATE CYCLASE, TERMINAL-DIFFERENTIATION SPECIFIC-RELATED"/>
    <property type="match status" value="1"/>
</dbReference>
<accession>G0TUP8</accession>
<comment type="catalytic activity">
    <reaction evidence="1">
        <text>ATP = 3',5'-cyclic AMP + diphosphate</text>
        <dbReference type="Rhea" id="RHEA:15389"/>
        <dbReference type="ChEBI" id="CHEBI:30616"/>
        <dbReference type="ChEBI" id="CHEBI:33019"/>
        <dbReference type="ChEBI" id="CHEBI:58165"/>
        <dbReference type="EC" id="4.6.1.1"/>
    </reaction>
</comment>
<keyword evidence="14 21" id="KW-0472">Membrane</keyword>
<dbReference type="EMBL" id="HE573020">
    <property type="protein sequence ID" value="CCC47683.1"/>
    <property type="molecule type" value="Genomic_DNA"/>
</dbReference>
<feature type="transmembrane region" description="Helical" evidence="21">
    <location>
        <begin position="876"/>
        <end position="899"/>
    </location>
</feature>
<evidence type="ECO:0000256" key="14">
    <source>
        <dbReference type="ARBA" id="ARBA00023136"/>
    </source>
</evidence>
<protein>
    <recommendedName>
        <fullName evidence="6">adenylate cyclase</fullName>
        <ecNumber evidence="6">4.6.1.1</ecNumber>
    </recommendedName>
    <alternativeName>
        <fullName evidence="18">ATP pyrophosphate-lyase</fullName>
    </alternativeName>
    <alternativeName>
        <fullName evidence="19">Adenylyl cyclase</fullName>
    </alternativeName>
</protein>
<evidence type="ECO:0000256" key="6">
    <source>
        <dbReference type="ARBA" id="ARBA00012201"/>
    </source>
</evidence>
<dbReference type="Gene3D" id="3.30.70.1230">
    <property type="entry name" value="Nucleotide cyclase"/>
    <property type="match status" value="1"/>
</dbReference>
<dbReference type="EC" id="4.6.1.1" evidence="6"/>
<evidence type="ECO:0000256" key="12">
    <source>
        <dbReference type="ARBA" id="ARBA00022989"/>
    </source>
</evidence>
<dbReference type="SUPFAM" id="SSF53822">
    <property type="entry name" value="Periplasmic binding protein-like I"/>
    <property type="match status" value="2"/>
</dbReference>
<dbReference type="Pfam" id="PF00211">
    <property type="entry name" value="Guanylate_cyc"/>
    <property type="match status" value="1"/>
</dbReference>
<evidence type="ECO:0000259" key="22">
    <source>
        <dbReference type="PROSITE" id="PS50125"/>
    </source>
</evidence>
<dbReference type="GO" id="GO:0016020">
    <property type="term" value="C:membrane"/>
    <property type="evidence" value="ECO:0007669"/>
    <property type="project" value="UniProtKB-SubCell"/>
</dbReference>
<dbReference type="CDD" id="cd07556">
    <property type="entry name" value="Nucleotidyl_cyc_III"/>
    <property type="match status" value="1"/>
</dbReference>
<evidence type="ECO:0000256" key="19">
    <source>
        <dbReference type="ARBA" id="ARBA00032637"/>
    </source>
</evidence>
<evidence type="ECO:0000256" key="17">
    <source>
        <dbReference type="ARBA" id="ARBA00023239"/>
    </source>
</evidence>
<evidence type="ECO:0000313" key="23">
    <source>
        <dbReference type="EMBL" id="CCC47683.1"/>
    </source>
</evidence>
<evidence type="ECO:0000256" key="15">
    <source>
        <dbReference type="ARBA" id="ARBA00023170"/>
    </source>
</evidence>
<evidence type="ECO:0000256" key="11">
    <source>
        <dbReference type="ARBA" id="ARBA00022842"/>
    </source>
</evidence>
<dbReference type="FunFam" id="3.30.70.1230:FF:000022">
    <property type="entry name" value="Receptor-type adenylate cyclase GRESAG 4, putative"/>
    <property type="match status" value="1"/>
</dbReference>
<dbReference type="SMART" id="SM00044">
    <property type="entry name" value="CYCc"/>
    <property type="match status" value="1"/>
</dbReference>
<evidence type="ECO:0000256" key="20">
    <source>
        <dbReference type="SAM" id="MobiDB-lite"/>
    </source>
</evidence>
<keyword evidence="12 21" id="KW-1133">Transmembrane helix</keyword>
<evidence type="ECO:0000256" key="16">
    <source>
        <dbReference type="ARBA" id="ARBA00023180"/>
    </source>
</evidence>
<dbReference type="VEuPathDB" id="TriTrypDB:TvY486_0403490"/>
<keyword evidence="7 21" id="KW-0812">Transmembrane</keyword>
<evidence type="ECO:0000256" key="1">
    <source>
        <dbReference type="ARBA" id="ARBA00001593"/>
    </source>
</evidence>
<feature type="domain" description="Guanylate cyclase" evidence="22">
    <location>
        <begin position="919"/>
        <end position="1073"/>
    </location>
</feature>
<keyword evidence="17 23" id="KW-0456">Lyase</keyword>
<evidence type="ECO:0000256" key="2">
    <source>
        <dbReference type="ARBA" id="ARBA00001946"/>
    </source>
</evidence>
<dbReference type="GO" id="GO:0004016">
    <property type="term" value="F:adenylate cyclase activity"/>
    <property type="evidence" value="ECO:0007669"/>
    <property type="project" value="UniProtKB-EC"/>
</dbReference>
<keyword evidence="8" id="KW-0479">Metal-binding</keyword>
<proteinExistence type="inferred from homology"/>
<evidence type="ECO:0000256" key="13">
    <source>
        <dbReference type="ARBA" id="ARBA00022998"/>
    </source>
</evidence>
<evidence type="ECO:0000256" key="8">
    <source>
        <dbReference type="ARBA" id="ARBA00022723"/>
    </source>
</evidence>
<evidence type="ECO:0000256" key="18">
    <source>
        <dbReference type="ARBA" id="ARBA00032597"/>
    </source>
</evidence>
<dbReference type="GO" id="GO:0046872">
    <property type="term" value="F:metal ion binding"/>
    <property type="evidence" value="ECO:0007669"/>
    <property type="project" value="UniProtKB-KW"/>
</dbReference>
<organism evidence="23">
    <name type="scientific">Trypanosoma vivax (strain Y486)</name>
    <dbReference type="NCBI Taxonomy" id="1055687"/>
    <lineage>
        <taxon>Eukaryota</taxon>
        <taxon>Discoba</taxon>
        <taxon>Euglenozoa</taxon>
        <taxon>Kinetoplastea</taxon>
        <taxon>Metakinetoplastina</taxon>
        <taxon>Trypanosomatida</taxon>
        <taxon>Trypanosomatidae</taxon>
        <taxon>Trypanosoma</taxon>
        <taxon>Duttonella</taxon>
    </lineage>
</organism>
<dbReference type="Gene3D" id="3.40.50.2300">
    <property type="match status" value="2"/>
</dbReference>
<comment type="cofactor">
    <cofactor evidence="2">
        <name>Mg(2+)</name>
        <dbReference type="ChEBI" id="CHEBI:18420"/>
    </cofactor>
</comment>